<dbReference type="EMBL" id="LZZI01000001">
    <property type="protein sequence ID" value="OOM66060.1"/>
    <property type="molecule type" value="Genomic_DNA"/>
</dbReference>
<protein>
    <submittedName>
        <fullName evidence="1">Uncharacterized protein</fullName>
    </submittedName>
</protein>
<evidence type="ECO:0000313" key="2">
    <source>
        <dbReference type="Proteomes" id="UP000190973"/>
    </source>
</evidence>
<gene>
    <name evidence="1" type="ORF">CLBCK_00160</name>
</gene>
<comment type="caution">
    <text evidence="1">The sequence shown here is derived from an EMBL/GenBank/DDBJ whole genome shotgun (WGS) entry which is preliminary data.</text>
</comment>
<sequence length="49" mass="5996">MTIETMIEELEMYYEAAGFEGIYERELKHKTEDEIRELYNVTFIENDEE</sequence>
<proteinExistence type="predicted"/>
<dbReference type="AlphaFoldDB" id="A0A1S8SKK8"/>
<evidence type="ECO:0000313" key="1">
    <source>
        <dbReference type="EMBL" id="OOM66060.1"/>
    </source>
</evidence>
<dbReference type="Proteomes" id="UP000190973">
    <property type="component" value="Unassembled WGS sequence"/>
</dbReference>
<accession>A0A1S8SKK8</accession>
<dbReference type="RefSeq" id="WP_173715160.1">
    <property type="nucleotide sequence ID" value="NZ_JABTAE010000001.1"/>
</dbReference>
<organism evidence="1 2">
    <name type="scientific">Clostridium beijerinckii</name>
    <name type="common">Clostridium MP</name>
    <dbReference type="NCBI Taxonomy" id="1520"/>
    <lineage>
        <taxon>Bacteria</taxon>
        <taxon>Bacillati</taxon>
        <taxon>Bacillota</taxon>
        <taxon>Clostridia</taxon>
        <taxon>Eubacteriales</taxon>
        <taxon>Clostridiaceae</taxon>
        <taxon>Clostridium</taxon>
    </lineage>
</organism>
<name>A0A1S8SKK8_CLOBE</name>
<reference evidence="1 2" key="1">
    <citation type="submission" date="2016-05" db="EMBL/GenBank/DDBJ databases">
        <title>Microbial solvent formation.</title>
        <authorList>
            <person name="Poehlein A."/>
            <person name="Montoya Solano J.D."/>
            <person name="Flitsch S."/>
            <person name="Krabben P."/>
            <person name="Duerre P."/>
            <person name="Daniel R."/>
        </authorList>
    </citation>
    <scope>NUCLEOTIDE SEQUENCE [LARGE SCALE GENOMIC DNA]</scope>
    <source>
        <strain evidence="1 2">DSM 53</strain>
    </source>
</reference>